<evidence type="ECO:0000256" key="2">
    <source>
        <dbReference type="ARBA" id="ARBA00022692"/>
    </source>
</evidence>
<feature type="transmembrane region" description="Helical" evidence="6">
    <location>
        <begin position="12"/>
        <end position="36"/>
    </location>
</feature>
<protein>
    <submittedName>
        <fullName evidence="9">Methyl-accepting chemotaxis protein</fullName>
    </submittedName>
</protein>
<dbReference type="PROSITE" id="PS50111">
    <property type="entry name" value="CHEMOTAXIS_TRANSDUC_2"/>
    <property type="match status" value="1"/>
</dbReference>
<sequence>MKPSLKNASIGRILMMSYVSIIVLFVVSICVAVFGVHQNSAMTTEFYEQPYRVSKSALSLRSTVEQISNQLKQCLVTEDSLERERLVDTINQLAIEREAEYNVIAANFKSDAKVLDQFALASEALLSARDEVVDELRSGNTEQANTVYEQDYLPQKDVTLVLADGIIDAAEQDAHEYSQETTYVEIATSIIIILLGLLTIGLVIVLWRRITRAIAVPVGEIEGMAKRVAESDLTVHVIPSSRNELGELAASMNKTVAALRLMVEQMKATADQVERSSSQMSDGSQTIAQGSAEQAMNIEELATSVQDITQVVEENNESVLIANENTADVLSAVEHSNTQISQAVEVIADIKVSTRNISQLANTIEDISFQTNILALNASVEAARAGEAGRGFAIVAEEIRRLANQVSEASRAADELAARATASVENGSALIRVTSTSMEGAVAATEGVKEMMSAIAQASTQQLEAVSQIQESMDSLSDVVQENSAASEESAVIGEELAEQARSLKHLIDRFVLEKPAGGSDGGAR</sequence>
<dbReference type="AlphaFoldDB" id="A0A369LZ86"/>
<dbReference type="Pfam" id="PF12729">
    <property type="entry name" value="4HB_MCP_1"/>
    <property type="match status" value="1"/>
</dbReference>
<dbReference type="PRINTS" id="PR00260">
    <property type="entry name" value="CHEMTRNSDUCR"/>
</dbReference>
<evidence type="ECO:0000259" key="7">
    <source>
        <dbReference type="PROSITE" id="PS50111"/>
    </source>
</evidence>
<organism evidence="9 10">
    <name type="scientific">Gordonibacter pamelaeae</name>
    <dbReference type="NCBI Taxonomy" id="471189"/>
    <lineage>
        <taxon>Bacteria</taxon>
        <taxon>Bacillati</taxon>
        <taxon>Actinomycetota</taxon>
        <taxon>Coriobacteriia</taxon>
        <taxon>Eggerthellales</taxon>
        <taxon>Eggerthellaceae</taxon>
        <taxon>Gordonibacter</taxon>
    </lineage>
</organism>
<keyword evidence="5" id="KW-0807">Transducer</keyword>
<evidence type="ECO:0000313" key="9">
    <source>
        <dbReference type="EMBL" id="RDB64841.1"/>
    </source>
</evidence>
<dbReference type="Pfam" id="PF00672">
    <property type="entry name" value="HAMP"/>
    <property type="match status" value="1"/>
</dbReference>
<keyword evidence="2 6" id="KW-0812">Transmembrane</keyword>
<feature type="domain" description="HAMP" evidence="8">
    <location>
        <begin position="212"/>
        <end position="264"/>
    </location>
</feature>
<evidence type="ECO:0000256" key="4">
    <source>
        <dbReference type="ARBA" id="ARBA00029447"/>
    </source>
</evidence>
<comment type="caution">
    <text evidence="9">The sequence shown here is derived from an EMBL/GenBank/DDBJ whole genome shotgun (WGS) entry which is preliminary data.</text>
</comment>
<dbReference type="PANTHER" id="PTHR43531:SF11">
    <property type="entry name" value="METHYL-ACCEPTING CHEMOTAXIS PROTEIN 3"/>
    <property type="match status" value="1"/>
</dbReference>
<dbReference type="SMART" id="SM00283">
    <property type="entry name" value="MA"/>
    <property type="match status" value="1"/>
</dbReference>
<dbReference type="SMART" id="SM00304">
    <property type="entry name" value="HAMP"/>
    <property type="match status" value="1"/>
</dbReference>
<evidence type="ECO:0000256" key="1">
    <source>
        <dbReference type="ARBA" id="ARBA00022500"/>
    </source>
</evidence>
<dbReference type="InterPro" id="IPR024478">
    <property type="entry name" value="HlyB_4HB_MCP"/>
</dbReference>
<dbReference type="GO" id="GO:0005886">
    <property type="term" value="C:plasma membrane"/>
    <property type="evidence" value="ECO:0007669"/>
    <property type="project" value="TreeGrafter"/>
</dbReference>
<dbReference type="EMBL" id="PPTS01000005">
    <property type="protein sequence ID" value="RDB64841.1"/>
    <property type="molecule type" value="Genomic_DNA"/>
</dbReference>
<dbReference type="PANTHER" id="PTHR43531">
    <property type="entry name" value="PROTEIN ICFG"/>
    <property type="match status" value="1"/>
</dbReference>
<dbReference type="SUPFAM" id="SSF58104">
    <property type="entry name" value="Methyl-accepting chemotaxis protein (MCP) signaling domain"/>
    <property type="match status" value="1"/>
</dbReference>
<evidence type="ECO:0000256" key="6">
    <source>
        <dbReference type="SAM" id="Phobius"/>
    </source>
</evidence>
<keyword evidence="1" id="KW-0145">Chemotaxis</keyword>
<dbReference type="Gene3D" id="1.10.287.950">
    <property type="entry name" value="Methyl-accepting chemotaxis protein"/>
    <property type="match status" value="1"/>
</dbReference>
<dbReference type="CDD" id="cd06225">
    <property type="entry name" value="HAMP"/>
    <property type="match status" value="1"/>
</dbReference>
<dbReference type="Pfam" id="PF00015">
    <property type="entry name" value="MCPsignal"/>
    <property type="match status" value="1"/>
</dbReference>
<feature type="transmembrane region" description="Helical" evidence="6">
    <location>
        <begin position="186"/>
        <end position="207"/>
    </location>
</feature>
<dbReference type="InterPro" id="IPR051310">
    <property type="entry name" value="MCP_chemotaxis"/>
</dbReference>
<evidence type="ECO:0000313" key="10">
    <source>
        <dbReference type="Proteomes" id="UP000254000"/>
    </source>
</evidence>
<reference evidence="9 10" key="1">
    <citation type="journal article" date="2018" name="Elife">
        <title>Discovery and characterization of a prevalent human gut bacterial enzyme sufficient for the inactivation of a family of plant toxins.</title>
        <authorList>
            <person name="Koppel N."/>
            <person name="Bisanz J.E."/>
            <person name="Pandelia M.E."/>
            <person name="Turnbaugh P.J."/>
            <person name="Balskus E.P."/>
        </authorList>
    </citation>
    <scope>NUCLEOTIDE SEQUENCE [LARGE SCALE GENOMIC DNA]</scope>
    <source>
        <strain evidence="9 10">3C</strain>
    </source>
</reference>
<dbReference type="Proteomes" id="UP000254000">
    <property type="component" value="Unassembled WGS sequence"/>
</dbReference>
<gene>
    <name evidence="9" type="ORF">C1877_08950</name>
</gene>
<dbReference type="OrthoDB" id="1115140at2"/>
<evidence type="ECO:0000256" key="5">
    <source>
        <dbReference type="PROSITE-ProRule" id="PRU00284"/>
    </source>
</evidence>
<dbReference type="InterPro" id="IPR004090">
    <property type="entry name" value="Chemotax_Me-accpt_rcpt"/>
</dbReference>
<keyword evidence="10" id="KW-1185">Reference proteome</keyword>
<dbReference type="GO" id="GO:0007165">
    <property type="term" value="P:signal transduction"/>
    <property type="evidence" value="ECO:0007669"/>
    <property type="project" value="UniProtKB-KW"/>
</dbReference>
<comment type="similarity">
    <text evidence="4">Belongs to the methyl-accepting chemotaxis (MCP) protein family.</text>
</comment>
<name>A0A369LZ86_9ACTN</name>
<evidence type="ECO:0000259" key="8">
    <source>
        <dbReference type="PROSITE" id="PS50885"/>
    </source>
</evidence>
<dbReference type="GO" id="GO:0006935">
    <property type="term" value="P:chemotaxis"/>
    <property type="evidence" value="ECO:0007669"/>
    <property type="project" value="UniProtKB-KW"/>
</dbReference>
<dbReference type="InterPro" id="IPR003660">
    <property type="entry name" value="HAMP_dom"/>
</dbReference>
<dbReference type="InterPro" id="IPR004089">
    <property type="entry name" value="MCPsignal_dom"/>
</dbReference>
<dbReference type="PROSITE" id="PS50885">
    <property type="entry name" value="HAMP"/>
    <property type="match status" value="1"/>
</dbReference>
<keyword evidence="3 6" id="KW-1133">Transmembrane helix</keyword>
<feature type="domain" description="Methyl-accepting transducer" evidence="7">
    <location>
        <begin position="269"/>
        <end position="498"/>
    </location>
</feature>
<dbReference type="GO" id="GO:0004888">
    <property type="term" value="F:transmembrane signaling receptor activity"/>
    <property type="evidence" value="ECO:0007669"/>
    <property type="project" value="InterPro"/>
</dbReference>
<accession>A0A369LZ86</accession>
<evidence type="ECO:0000256" key="3">
    <source>
        <dbReference type="ARBA" id="ARBA00022989"/>
    </source>
</evidence>
<keyword evidence="6" id="KW-0472">Membrane</keyword>
<proteinExistence type="inferred from homology"/>